<dbReference type="Pfam" id="PF02253">
    <property type="entry name" value="PLA1"/>
    <property type="match status" value="1"/>
</dbReference>
<keyword evidence="13" id="KW-0472">Membrane</keyword>
<dbReference type="Gene3D" id="2.40.230.10">
    <property type="entry name" value="Phospholipase A1"/>
    <property type="match status" value="1"/>
</dbReference>
<keyword evidence="12 15" id="KW-0443">Lipid metabolism</keyword>
<evidence type="ECO:0000313" key="17">
    <source>
        <dbReference type="Proteomes" id="UP001221189"/>
    </source>
</evidence>
<keyword evidence="14 15" id="KW-0998">Cell outer membrane</keyword>
<keyword evidence="5" id="KW-1134">Transmembrane beta strand</keyword>
<keyword evidence="10 15" id="KW-0106">Calcium</keyword>
<evidence type="ECO:0000256" key="9">
    <source>
        <dbReference type="ARBA" id="ARBA00022801"/>
    </source>
</evidence>
<protein>
    <recommendedName>
        <fullName evidence="15">Phospholipase A1</fullName>
        <ecNumber evidence="15">3.1.1.32</ecNumber>
        <ecNumber evidence="15">3.1.1.4</ecNumber>
    </recommendedName>
    <alternativeName>
        <fullName evidence="15">Phosphatidylcholine 1-acylhydrolase</fullName>
    </alternativeName>
</protein>
<keyword evidence="11 15" id="KW-0442">Lipid degradation</keyword>
<comment type="subunit">
    <text evidence="4 15">Homodimer; dimerization is reversible, and the dimeric form is the active one.</text>
</comment>
<comment type="function">
    <text evidence="15">Hydrolysis of phosphatidylcholine with phospholipase A2 (EC 3.1.1.4) and phospholipase A1 (EC 3.1.1.32) activities.</text>
</comment>
<evidence type="ECO:0000256" key="12">
    <source>
        <dbReference type="ARBA" id="ARBA00023098"/>
    </source>
</evidence>
<evidence type="ECO:0000256" key="3">
    <source>
        <dbReference type="ARBA" id="ARBA00010525"/>
    </source>
</evidence>
<evidence type="ECO:0000256" key="6">
    <source>
        <dbReference type="ARBA" id="ARBA00022692"/>
    </source>
</evidence>
<evidence type="ECO:0000313" key="16">
    <source>
        <dbReference type="EMBL" id="MDC8774287.1"/>
    </source>
</evidence>
<keyword evidence="6" id="KW-0812">Transmembrane</keyword>
<dbReference type="RefSeq" id="WP_273602311.1">
    <property type="nucleotide sequence ID" value="NZ_JAQQXT010000019.1"/>
</dbReference>
<accession>A0ABT5KLK3</accession>
<evidence type="ECO:0000256" key="1">
    <source>
        <dbReference type="ARBA" id="ARBA00000111"/>
    </source>
</evidence>
<evidence type="ECO:0000256" key="13">
    <source>
        <dbReference type="ARBA" id="ARBA00023136"/>
    </source>
</evidence>
<evidence type="ECO:0000256" key="10">
    <source>
        <dbReference type="ARBA" id="ARBA00022837"/>
    </source>
</evidence>
<comment type="cofactor">
    <cofactor evidence="15">
        <name>Ca(2+)</name>
        <dbReference type="ChEBI" id="CHEBI:29108"/>
    </cofactor>
    <text evidence="15">Binds 1 Ca(2+) ion per monomer. In the dimeric form the Ca(2+) is bound by different amino acids with binding of each Ca(2+) shared with ligands coming from each monomer. The Ca(2+) ion may have a role in catalysis.</text>
</comment>
<dbReference type="EMBL" id="JAQQXT010000019">
    <property type="protein sequence ID" value="MDC8774287.1"/>
    <property type="molecule type" value="Genomic_DNA"/>
</dbReference>
<dbReference type="Proteomes" id="UP001221189">
    <property type="component" value="Unassembled WGS sequence"/>
</dbReference>
<dbReference type="InterPro" id="IPR003187">
    <property type="entry name" value="PLipase_A1"/>
</dbReference>
<comment type="similarity">
    <text evidence="3 15">Belongs to the phospholipase A1 family.</text>
</comment>
<keyword evidence="8 15" id="KW-0732">Signal</keyword>
<keyword evidence="7 15" id="KW-0479">Metal-binding</keyword>
<name>A0ABT5KLK3_9BURK</name>
<comment type="catalytic activity">
    <reaction evidence="2 15">
        <text>a 1,2-diacyl-sn-glycero-3-phosphocholine + H2O = a 1-acyl-sn-glycero-3-phosphocholine + a fatty acid + H(+)</text>
        <dbReference type="Rhea" id="RHEA:15801"/>
        <dbReference type="ChEBI" id="CHEBI:15377"/>
        <dbReference type="ChEBI" id="CHEBI:15378"/>
        <dbReference type="ChEBI" id="CHEBI:28868"/>
        <dbReference type="ChEBI" id="CHEBI:57643"/>
        <dbReference type="ChEBI" id="CHEBI:58168"/>
        <dbReference type="EC" id="3.1.1.4"/>
    </reaction>
</comment>
<proteinExistence type="inferred from homology"/>
<evidence type="ECO:0000256" key="2">
    <source>
        <dbReference type="ARBA" id="ARBA00001604"/>
    </source>
</evidence>
<evidence type="ECO:0000256" key="11">
    <source>
        <dbReference type="ARBA" id="ARBA00022963"/>
    </source>
</evidence>
<comment type="caution">
    <text evidence="16">The sequence shown here is derived from an EMBL/GenBank/DDBJ whole genome shotgun (WGS) entry which is preliminary data.</text>
</comment>
<evidence type="ECO:0000256" key="7">
    <source>
        <dbReference type="ARBA" id="ARBA00022723"/>
    </source>
</evidence>
<dbReference type="EC" id="3.1.1.32" evidence="15"/>
<dbReference type="InterPro" id="IPR036541">
    <property type="entry name" value="PLipase_A1_sf"/>
</dbReference>
<comment type="catalytic activity">
    <reaction evidence="1 15">
        <text>a 1,2-diacyl-sn-glycero-3-phosphocholine + H2O = a 2-acyl-sn-glycero-3-phosphocholine + a fatty acid + H(+)</text>
        <dbReference type="Rhea" id="RHEA:18689"/>
        <dbReference type="ChEBI" id="CHEBI:15377"/>
        <dbReference type="ChEBI" id="CHEBI:15378"/>
        <dbReference type="ChEBI" id="CHEBI:28868"/>
        <dbReference type="ChEBI" id="CHEBI:57643"/>
        <dbReference type="ChEBI" id="CHEBI:57875"/>
        <dbReference type="EC" id="3.1.1.32"/>
    </reaction>
</comment>
<dbReference type="PRINTS" id="PR01486">
    <property type="entry name" value="PHPHLIPASEA1"/>
</dbReference>
<evidence type="ECO:0000256" key="4">
    <source>
        <dbReference type="ARBA" id="ARBA00011702"/>
    </source>
</evidence>
<sequence>MHKQSLTPHRLLALLLLSSTLTPLAARADIHLLAPSRTLDPTQPFKLSLMLSAEAEPRSYALPEVLRVTLTPDLGALTAVNLRLESPLPPQIDLHPGEFLRINYVGELPANLRGRVRIDALDLDAPAMLVQLSTPSASPTPASTAAPSAAIAAAPLDAASAPAVTTLAVRADSDPNLQDQGRLSFNEPMFAAVGPGIEANAKFQISFRLRLYEPADKLSRRFVDNLYLGYTQTAFWDLTGDSKPFVDTKYKPGFFYQSPSTGWRVGGNEVGFAAGYEHESNGRDDLDAKSRSIDILYVKPLFTFGDSAGFHTTFEPKLYAYLDKSENPDMGKYRGYGDFRFTYGKKNDWQIAMDLRKGTLAKAFSADVQATYPLNRFVPGLSGYLMAQYFTGYGETLLNYNKREPWALRLGYAIWR</sequence>
<dbReference type="EC" id="3.1.1.4" evidence="15"/>
<comment type="subcellular location">
    <subcellularLocation>
        <location evidence="15">Cell outer membrane</location>
        <topology evidence="15">Multi-pass membrane protein</topology>
    </subcellularLocation>
    <text evidence="15">One of the very few enzymes located there.</text>
</comment>
<feature type="chain" id="PRO_5044969034" description="Phospholipase A1" evidence="15">
    <location>
        <begin position="29"/>
        <end position="416"/>
    </location>
</feature>
<evidence type="ECO:0000256" key="15">
    <source>
        <dbReference type="RuleBase" id="RU366027"/>
    </source>
</evidence>
<evidence type="ECO:0000256" key="14">
    <source>
        <dbReference type="ARBA" id="ARBA00023237"/>
    </source>
</evidence>
<dbReference type="PANTHER" id="PTHR40457">
    <property type="entry name" value="PHOSPHOLIPASE A1"/>
    <property type="match status" value="1"/>
</dbReference>
<dbReference type="SUPFAM" id="SSF56931">
    <property type="entry name" value="Outer membrane phospholipase A (OMPLA)"/>
    <property type="match status" value="1"/>
</dbReference>
<keyword evidence="17" id="KW-1185">Reference proteome</keyword>
<keyword evidence="9 15" id="KW-0378">Hydrolase</keyword>
<organism evidence="16 17">
    <name type="scientific">Roseateles albus</name>
    <dbReference type="NCBI Taxonomy" id="2987525"/>
    <lineage>
        <taxon>Bacteria</taxon>
        <taxon>Pseudomonadati</taxon>
        <taxon>Pseudomonadota</taxon>
        <taxon>Betaproteobacteria</taxon>
        <taxon>Burkholderiales</taxon>
        <taxon>Sphaerotilaceae</taxon>
        <taxon>Roseateles</taxon>
    </lineage>
</organism>
<reference evidence="16 17" key="1">
    <citation type="submission" date="2022-10" db="EMBL/GenBank/DDBJ databases">
        <title>Paucibacter sp. hw1 Genome sequencing.</title>
        <authorList>
            <person name="Park S."/>
        </authorList>
    </citation>
    <scope>NUCLEOTIDE SEQUENCE [LARGE SCALE GENOMIC DNA]</scope>
    <source>
        <strain evidence="17">hw1</strain>
    </source>
</reference>
<feature type="signal peptide" evidence="15">
    <location>
        <begin position="1"/>
        <end position="28"/>
    </location>
</feature>
<evidence type="ECO:0000256" key="8">
    <source>
        <dbReference type="ARBA" id="ARBA00022729"/>
    </source>
</evidence>
<dbReference type="PANTHER" id="PTHR40457:SF1">
    <property type="entry name" value="PHOSPHOLIPASE A1"/>
    <property type="match status" value="1"/>
</dbReference>
<gene>
    <name evidence="16" type="ORF">PRZ03_22210</name>
</gene>
<evidence type="ECO:0000256" key="5">
    <source>
        <dbReference type="ARBA" id="ARBA00022452"/>
    </source>
</evidence>